<feature type="compositionally biased region" description="Basic and acidic residues" evidence="1">
    <location>
        <begin position="663"/>
        <end position="679"/>
    </location>
</feature>
<feature type="compositionally biased region" description="Basic and acidic residues" evidence="1">
    <location>
        <begin position="394"/>
        <end position="407"/>
    </location>
</feature>
<feature type="compositionally biased region" description="Basic and acidic residues" evidence="1">
    <location>
        <begin position="495"/>
        <end position="508"/>
    </location>
</feature>
<dbReference type="KEGG" id="tva:5465761"/>
<protein>
    <submittedName>
        <fullName evidence="3">Uncharacterized protein</fullName>
    </submittedName>
</protein>
<organism evidence="3 4">
    <name type="scientific">Trichomonas vaginalis (strain ATCC PRA-98 / G3)</name>
    <dbReference type="NCBI Taxonomy" id="412133"/>
    <lineage>
        <taxon>Eukaryota</taxon>
        <taxon>Metamonada</taxon>
        <taxon>Parabasalia</taxon>
        <taxon>Trichomonadida</taxon>
        <taxon>Trichomonadidae</taxon>
        <taxon>Trichomonas</taxon>
    </lineage>
</organism>
<reference evidence="3" key="1">
    <citation type="submission" date="2006-10" db="EMBL/GenBank/DDBJ databases">
        <authorList>
            <person name="Amadeo P."/>
            <person name="Zhao Q."/>
            <person name="Wortman J."/>
            <person name="Fraser-Liggett C."/>
            <person name="Carlton J."/>
        </authorList>
    </citation>
    <scope>NUCLEOTIDE SEQUENCE</scope>
    <source>
        <strain evidence="3">G3</strain>
    </source>
</reference>
<gene>
    <name evidence="3" type="ORF">TVAG_021730</name>
</gene>
<dbReference type="RefSeq" id="XP_001581212.1">
    <property type="nucleotide sequence ID" value="XM_001581162.1"/>
</dbReference>
<dbReference type="EMBL" id="DS113200">
    <property type="protein sequence ID" value="EAY20226.1"/>
    <property type="molecule type" value="Genomic_DNA"/>
</dbReference>
<feature type="compositionally biased region" description="Pro residues" evidence="1">
    <location>
        <begin position="384"/>
        <end position="393"/>
    </location>
</feature>
<keyword evidence="2" id="KW-0472">Membrane</keyword>
<evidence type="ECO:0000256" key="2">
    <source>
        <dbReference type="SAM" id="Phobius"/>
    </source>
</evidence>
<feature type="compositionally biased region" description="Basic and acidic residues" evidence="1">
    <location>
        <begin position="624"/>
        <end position="639"/>
    </location>
</feature>
<dbReference type="VEuPathDB" id="TrichDB:TVAGG3_0678470"/>
<evidence type="ECO:0000313" key="4">
    <source>
        <dbReference type="Proteomes" id="UP000001542"/>
    </source>
</evidence>
<feature type="compositionally biased region" description="Basic and acidic residues" evidence="1">
    <location>
        <begin position="701"/>
        <end position="736"/>
    </location>
</feature>
<name>A2DHF3_TRIV3</name>
<keyword evidence="2" id="KW-0812">Transmembrane</keyword>
<keyword evidence="4" id="KW-1185">Reference proteome</keyword>
<evidence type="ECO:0000313" key="3">
    <source>
        <dbReference type="EMBL" id="EAY20226.1"/>
    </source>
</evidence>
<dbReference type="SMR" id="A2DHF3"/>
<evidence type="ECO:0000256" key="1">
    <source>
        <dbReference type="SAM" id="MobiDB-lite"/>
    </source>
</evidence>
<feature type="compositionally biased region" description="Polar residues" evidence="1">
    <location>
        <begin position="432"/>
        <end position="447"/>
    </location>
</feature>
<feature type="transmembrane region" description="Helical" evidence="2">
    <location>
        <begin position="317"/>
        <end position="345"/>
    </location>
</feature>
<dbReference type="Proteomes" id="UP000001542">
    <property type="component" value="Unassembled WGS sequence"/>
</dbReference>
<dbReference type="VEuPathDB" id="TrichDB:TVAG_021730"/>
<accession>A2DHF3</accession>
<dbReference type="InParanoid" id="A2DHF3"/>
<feature type="region of interest" description="Disordered" evidence="1">
    <location>
        <begin position="367"/>
        <end position="756"/>
    </location>
</feature>
<proteinExistence type="predicted"/>
<feature type="compositionally biased region" description="Basic and acidic residues" evidence="1">
    <location>
        <begin position="516"/>
        <end position="529"/>
    </location>
</feature>
<keyword evidence="2" id="KW-1133">Transmembrane helix</keyword>
<reference evidence="3" key="2">
    <citation type="journal article" date="2007" name="Science">
        <title>Draft genome sequence of the sexually transmitted pathogen Trichomonas vaginalis.</title>
        <authorList>
            <person name="Carlton J.M."/>
            <person name="Hirt R.P."/>
            <person name="Silva J.C."/>
            <person name="Delcher A.L."/>
            <person name="Schatz M."/>
            <person name="Zhao Q."/>
            <person name="Wortman J.R."/>
            <person name="Bidwell S.L."/>
            <person name="Alsmark U.C.M."/>
            <person name="Besteiro S."/>
            <person name="Sicheritz-Ponten T."/>
            <person name="Noel C.J."/>
            <person name="Dacks J.B."/>
            <person name="Foster P.G."/>
            <person name="Simillion C."/>
            <person name="Van de Peer Y."/>
            <person name="Miranda-Saavedra D."/>
            <person name="Barton G.J."/>
            <person name="Westrop G.D."/>
            <person name="Mueller S."/>
            <person name="Dessi D."/>
            <person name="Fiori P.L."/>
            <person name="Ren Q."/>
            <person name="Paulsen I."/>
            <person name="Zhang H."/>
            <person name="Bastida-Corcuera F.D."/>
            <person name="Simoes-Barbosa A."/>
            <person name="Brown M.T."/>
            <person name="Hayes R.D."/>
            <person name="Mukherjee M."/>
            <person name="Okumura C.Y."/>
            <person name="Schneider R."/>
            <person name="Smith A.J."/>
            <person name="Vanacova S."/>
            <person name="Villalvazo M."/>
            <person name="Haas B.J."/>
            <person name="Pertea M."/>
            <person name="Feldblyum T.V."/>
            <person name="Utterback T.R."/>
            <person name="Shu C.L."/>
            <person name="Osoegawa K."/>
            <person name="de Jong P.J."/>
            <person name="Hrdy I."/>
            <person name="Horvathova L."/>
            <person name="Zubacova Z."/>
            <person name="Dolezal P."/>
            <person name="Malik S.B."/>
            <person name="Logsdon J.M. Jr."/>
            <person name="Henze K."/>
            <person name="Gupta A."/>
            <person name="Wang C.C."/>
            <person name="Dunne R.L."/>
            <person name="Upcroft J.A."/>
            <person name="Upcroft P."/>
            <person name="White O."/>
            <person name="Salzberg S.L."/>
            <person name="Tang P."/>
            <person name="Chiu C.-H."/>
            <person name="Lee Y.-S."/>
            <person name="Embley T.M."/>
            <person name="Coombs G.H."/>
            <person name="Mottram J.C."/>
            <person name="Tachezy J."/>
            <person name="Fraser-Liggett C.M."/>
            <person name="Johnson P.J."/>
        </authorList>
    </citation>
    <scope>NUCLEOTIDE SEQUENCE [LARGE SCALE GENOMIC DNA]</scope>
    <source>
        <strain evidence="3">G3</strain>
    </source>
</reference>
<dbReference type="AlphaFoldDB" id="A2DHF3"/>
<feature type="compositionally biased region" description="Low complexity" evidence="1">
    <location>
        <begin position="535"/>
        <end position="544"/>
    </location>
</feature>
<sequence length="756" mass="83167">MFTRALFLSHLNKNVVTNQLSSNISGTISTPYSFNSLVDVISVSDAQFIDITGSNTEGGGAVSCTGPVTYEFTISKSYFNSCFSTGSNSKGGAILSLNSVIYQCIDSCFTECLARSGHFQYLSSSNGSALISQSSCINNNAESEIGDQSTYINSPGIYAENANFSSNSVNGVGAAFSAIANYNLVLQLCSFIDNYGISTLHLNGDPYACYVQHDNFIDNAGNSLISVVGDFIISSSCFSNEKIQNPFLIYEGTLKLKKCAFTENFTMPTSVSIDKTYIQTPELYQNQATELEECHASAGGIVEDIKTPGPTPAAHNWGWGVGTILLLILIVFVVVAIVIVAVYIIRTCFCKVPKVYRTVKQIEENAQERGLLDDQQEPIVEPIQPAPAPSEPQEPPKEVESTPEPEKQIAQSPSRVQIILSYTDESEKEMESISSGKSDIKVQSSSTEPPPQRVSIIKEPSDTEEEIPQIPVIEIPHDENMESDSTITDPASIISHERDTEKPKEKESTSSYSSKAPDKPLIENLKAEDEDKSDSYYSYSNDNSVPLQVSPMPNKLDISESDSDTSSSTTPKKHVKLHLDEESEEVPLQKPGKSPKSSDSKPKRSYAGDDDESYSYSSPPPMKPTEKTKDSKPKPEFKPKRSYAGDDEESSTSTPPIPKKPKKSDEKPKDSKPKPEIKPKRSYAGDDEESSSSPQPKKPKKPEEKPKEEEKKPKSEEPKKPEEKPKEPKKPEEKPKEPKRRISYSESDDSGSYYSY</sequence>